<dbReference type="InterPro" id="IPR036322">
    <property type="entry name" value="WD40_repeat_dom_sf"/>
</dbReference>
<keyword evidence="9" id="KW-1185">Reference proteome</keyword>
<dbReference type="AlphaFoldDB" id="A0A9P7YXL1"/>
<dbReference type="EMBL" id="MU254191">
    <property type="protein sequence ID" value="KAG9241567.1"/>
    <property type="molecule type" value="Genomic_DNA"/>
</dbReference>
<protein>
    <submittedName>
        <fullName evidence="8">WD repeat protein-like protein</fullName>
    </submittedName>
</protein>
<keyword evidence="1 6" id="KW-0853">WD repeat</keyword>
<proteinExistence type="predicted"/>
<dbReference type="PROSITE" id="PS00678">
    <property type="entry name" value="WD_REPEATS_1"/>
    <property type="match status" value="1"/>
</dbReference>
<gene>
    <name evidence="8" type="ORF">BJ878DRAFT_466100</name>
</gene>
<dbReference type="GO" id="GO:0016239">
    <property type="term" value="P:positive regulation of macroautophagy"/>
    <property type="evidence" value="ECO:0007669"/>
    <property type="project" value="TreeGrafter"/>
</dbReference>
<feature type="repeat" description="WD" evidence="6">
    <location>
        <begin position="242"/>
        <end position="283"/>
    </location>
</feature>
<feature type="compositionally biased region" description="Basic residues" evidence="7">
    <location>
        <begin position="587"/>
        <end position="597"/>
    </location>
</feature>
<keyword evidence="5" id="KW-0862">Zinc</keyword>
<dbReference type="PROSITE" id="PS50294">
    <property type="entry name" value="WD_REPEATS_REGION"/>
    <property type="match status" value="1"/>
</dbReference>
<keyword evidence="2" id="KW-0479">Metal-binding</keyword>
<dbReference type="GO" id="GO:0061700">
    <property type="term" value="C:GATOR2 complex"/>
    <property type="evidence" value="ECO:0007669"/>
    <property type="project" value="TreeGrafter"/>
</dbReference>
<dbReference type="OrthoDB" id="60955at2759"/>
<dbReference type="PANTHER" id="PTHR46200:SF1">
    <property type="entry name" value="GATOR COMPLEX PROTEIN WDR24"/>
    <property type="match status" value="1"/>
</dbReference>
<dbReference type="GO" id="GO:0005774">
    <property type="term" value="C:vacuolar membrane"/>
    <property type="evidence" value="ECO:0007669"/>
    <property type="project" value="TreeGrafter"/>
</dbReference>
<reference evidence="8" key="1">
    <citation type="journal article" date="2021" name="IMA Fungus">
        <title>Genomic characterization of three marine fungi, including Emericellopsis atlantica sp. nov. with signatures of a generalist lifestyle and marine biomass degradation.</title>
        <authorList>
            <person name="Hagestad O.C."/>
            <person name="Hou L."/>
            <person name="Andersen J.H."/>
            <person name="Hansen E.H."/>
            <person name="Altermark B."/>
            <person name="Li C."/>
            <person name="Kuhnert E."/>
            <person name="Cox R.J."/>
            <person name="Crous P.W."/>
            <person name="Spatafora J.W."/>
            <person name="Lail K."/>
            <person name="Amirebrahimi M."/>
            <person name="Lipzen A."/>
            <person name="Pangilinan J."/>
            <person name="Andreopoulos W."/>
            <person name="Hayes R.D."/>
            <person name="Ng V."/>
            <person name="Grigoriev I.V."/>
            <person name="Jackson S.A."/>
            <person name="Sutton T.D.S."/>
            <person name="Dobson A.D.W."/>
            <person name="Rama T."/>
        </authorList>
    </citation>
    <scope>NUCLEOTIDE SEQUENCE</scope>
    <source>
        <strain evidence="8">TRa3180A</strain>
    </source>
</reference>
<keyword evidence="4" id="KW-0863">Zinc-finger</keyword>
<evidence type="ECO:0000256" key="3">
    <source>
        <dbReference type="ARBA" id="ARBA00022737"/>
    </source>
</evidence>
<evidence type="ECO:0000313" key="9">
    <source>
        <dbReference type="Proteomes" id="UP000887226"/>
    </source>
</evidence>
<evidence type="ECO:0000256" key="2">
    <source>
        <dbReference type="ARBA" id="ARBA00022723"/>
    </source>
</evidence>
<accession>A0A9P7YXL1</accession>
<sequence>MSKARIMRKLLGQHNPANTETIDTNPSSPQLRPNASQSSVYKTTAAISCLDRSPDGRRAVVAGQKIFKILQVNGSTITEDLDLRAIISSYAVSHDSSAATADQLNIRAVKWSYNALESTIITACGNGRITLYDLNRAEEGLEYARIQEHARQVHKLAINPYRCNWLLSASQDGTIKSFDIRAPFIERNGPTFRTWNTFRCHADAVRDVKWSPTDGMEFACCTDAGTIQKWDVRKPTAPILKISAHQSACFSVDWHPDGNHLVSGGMDQNCHVWNVSKTAERGQKPRHSFSTPAPVSTVAWRPACWSTTANGNRSAQVTVVYDDSRHAQKSAVHIWDLARPGLPFKEIEQWRSSPTGMLWNNSRDLLWSVDREGHFTQTDVAFVPQLVDRLSPSTFAFSPTGDVLMLLEARQAPRRVRPPHTPEASSGFQPDSNVPILSVCRSDSEEDVVGSFLGPRQCKKKKHREPNHFLSTTPPSHSGIEGIMSLDDSVMVTGLYKPQQIMAIGHAPSTAARATYKCFTNHYLDRLSGVFSLEPLNGFSLYERVNSAMESFAKTAENAAHYRLAQTWRTLAYMICILLLRRAEHHRKSRLRNRRPASKSSAVNPAKSSTSATSQVRGDDTPRPVTRTAPSFESPLNPAANLAMSKEMESTSNVATPIVRPIQDFMIQENKLAAPSPLVEDDVLDLSDTAHSPSSKPHSIPVAQKSHQTPEESSEQTSSSIEGYDFYGMESFTPVIDFVAPPKKQPLRLDYSENTEVAKRIQPKRHDSGESFAMFSTSGETQAGKYLSSFESDEQDQTRPSSLRERVSNWENSFSSTSEYRASINPDLYTESTDSSEENLHFIFRIQEASFRDTNDTRPAIASVEEPVSPWSVSTSTDPQITESDYLPWKDDVDDFVLAPLNPSTLVQRAISFETQTGVIHASAMVLLLQPLLPTGAIDHLQASAILAQYHHRLQSMKLFTEASILRNLCVPTYPNVFASSQENVNTGFFCTDCHKPLENDPTIPDSQWQCPRCGQAIDACAICQQQDADDLNYADDAKAQSVLWWYCPGCGHGGHTVCMVAWHGNNEELGAMPSDGCCPLEGCLHPCLPGPWREARVQESKAAKQREMDSAVRENVRSGSLRGRAIRPDSREVNQSKAVEGVRVALGVSGMERKRNVKIITPP</sequence>
<comment type="caution">
    <text evidence="8">The sequence shown here is derived from an EMBL/GenBank/DDBJ whole genome shotgun (WGS) entry which is preliminary data.</text>
</comment>
<evidence type="ECO:0000313" key="8">
    <source>
        <dbReference type="EMBL" id="KAG9241567.1"/>
    </source>
</evidence>
<evidence type="ECO:0000256" key="6">
    <source>
        <dbReference type="PROSITE-ProRule" id="PRU00221"/>
    </source>
</evidence>
<evidence type="ECO:0000256" key="1">
    <source>
        <dbReference type="ARBA" id="ARBA00022574"/>
    </source>
</evidence>
<dbReference type="GO" id="GO:0008270">
    <property type="term" value="F:zinc ion binding"/>
    <property type="evidence" value="ECO:0007669"/>
    <property type="project" value="UniProtKB-KW"/>
</dbReference>
<evidence type="ECO:0000256" key="5">
    <source>
        <dbReference type="ARBA" id="ARBA00022833"/>
    </source>
</evidence>
<feature type="region of interest" description="Disordered" evidence="7">
    <location>
        <begin position="11"/>
        <end position="38"/>
    </location>
</feature>
<dbReference type="PROSITE" id="PS50082">
    <property type="entry name" value="WD_REPEATS_2"/>
    <property type="match status" value="1"/>
</dbReference>
<organism evidence="8 9">
    <name type="scientific">Calycina marina</name>
    <dbReference type="NCBI Taxonomy" id="1763456"/>
    <lineage>
        <taxon>Eukaryota</taxon>
        <taxon>Fungi</taxon>
        <taxon>Dikarya</taxon>
        <taxon>Ascomycota</taxon>
        <taxon>Pezizomycotina</taxon>
        <taxon>Leotiomycetes</taxon>
        <taxon>Helotiales</taxon>
        <taxon>Pezizellaceae</taxon>
        <taxon>Calycina</taxon>
    </lineage>
</organism>
<feature type="compositionally biased region" description="Polar residues" evidence="7">
    <location>
        <begin position="598"/>
        <end position="616"/>
    </location>
</feature>
<feature type="region of interest" description="Disordered" evidence="7">
    <location>
        <begin position="789"/>
        <end position="808"/>
    </location>
</feature>
<evidence type="ECO:0000256" key="4">
    <source>
        <dbReference type="ARBA" id="ARBA00022771"/>
    </source>
</evidence>
<dbReference type="InterPro" id="IPR019775">
    <property type="entry name" value="WD40_repeat_CS"/>
</dbReference>
<dbReference type="Pfam" id="PF00400">
    <property type="entry name" value="WD40"/>
    <property type="match status" value="2"/>
</dbReference>
<dbReference type="InterPro" id="IPR037590">
    <property type="entry name" value="WDR24"/>
</dbReference>
<dbReference type="GO" id="GO:0005829">
    <property type="term" value="C:cytosol"/>
    <property type="evidence" value="ECO:0007669"/>
    <property type="project" value="TreeGrafter"/>
</dbReference>
<feature type="region of interest" description="Disordered" evidence="7">
    <location>
        <begin position="587"/>
        <end position="637"/>
    </location>
</feature>
<dbReference type="PANTHER" id="PTHR46200">
    <property type="entry name" value="GATOR COMPLEX PROTEIN WDR24"/>
    <property type="match status" value="1"/>
</dbReference>
<keyword evidence="3" id="KW-0677">Repeat</keyword>
<dbReference type="Gene3D" id="2.130.10.10">
    <property type="entry name" value="YVTN repeat-like/Quinoprotein amine dehydrogenase"/>
    <property type="match status" value="2"/>
</dbReference>
<evidence type="ECO:0000256" key="7">
    <source>
        <dbReference type="SAM" id="MobiDB-lite"/>
    </source>
</evidence>
<dbReference type="SMART" id="SM00320">
    <property type="entry name" value="WD40"/>
    <property type="match status" value="5"/>
</dbReference>
<feature type="region of interest" description="Disordered" evidence="7">
    <location>
        <begin position="687"/>
        <end position="720"/>
    </location>
</feature>
<dbReference type="InterPro" id="IPR015943">
    <property type="entry name" value="WD40/YVTN_repeat-like_dom_sf"/>
</dbReference>
<dbReference type="InterPro" id="IPR001680">
    <property type="entry name" value="WD40_rpt"/>
</dbReference>
<feature type="compositionally biased region" description="Polar residues" evidence="7">
    <location>
        <begin position="15"/>
        <end position="38"/>
    </location>
</feature>
<name>A0A9P7YXL1_9HELO</name>
<dbReference type="SUPFAM" id="SSF50978">
    <property type="entry name" value="WD40 repeat-like"/>
    <property type="match status" value="1"/>
</dbReference>
<dbReference type="GO" id="GO:1904263">
    <property type="term" value="P:positive regulation of TORC1 signaling"/>
    <property type="evidence" value="ECO:0007669"/>
    <property type="project" value="TreeGrafter"/>
</dbReference>
<dbReference type="Proteomes" id="UP000887226">
    <property type="component" value="Unassembled WGS sequence"/>
</dbReference>